<name>A0ABW3SAG6_9BACL</name>
<gene>
    <name evidence="1" type="ORF">ACFQ2Z_08820</name>
</gene>
<dbReference type="Gene3D" id="3.40.50.300">
    <property type="entry name" value="P-loop containing nucleotide triphosphate hydrolases"/>
    <property type="match status" value="1"/>
</dbReference>
<dbReference type="SUPFAM" id="SSF52540">
    <property type="entry name" value="P-loop containing nucleoside triphosphate hydrolases"/>
    <property type="match status" value="1"/>
</dbReference>
<sequence length="705" mass="78498">MDAKELTVRPFIGRERERSALDLWLNDAKAPFTLFSITGLGGIGKTSLMHEMQLMAQNKGALTLWIDSRSCAHTPSSFIDALAGAVAWELGGRVPDSPLQPLLQASPDNRVLLCMDNGEELCLLQENWLTEAFLPKLPASGLAIVMATRPALSAVWRMHPAWGRRIVELPLANFTRSEAAEYARATGLSDPEWVGAIARASDGHPMALALSVDLAAKGENLLEAERMLPLSQTISAHVLRELAAPELQPLIDILTLLPYANQEMLSRLSGEEVETKQYRQLSNLSFVRIRAEGLALHDLARSHLQRDFRQREPERLQRLGLSAAELLCRKLQSGDRLARKEVAAQLLQLGKVMFTHSTGYAHLGKDSFTPPIEQIREADGPGLRRILEEWFEYSTDPHQRAAYLGLFDQLLSRFPESFGVLREEEGRPAGFFITVLLHRETGRLLSKYFPDELAECCDETEWNREPEEADTYFALLVAARDDVLGFTREELVGTLILDRLSLLGDGSRAVLVATNNELKKFLQGMGFKLRPTVTRACDVSWARADVLELDLRGDLFGDWILSLFTEGRGPGGEPTHFSQPLAMHTAEMGAFRRTDLSESEVRKMLSRLGEPAGLNEVAKAIGCEGGAGLKGFINSIFEDERYGLSQEDRTILQVTYRQYPGNPTAAASHCGMSRATYYRHLRTAIANFSHVWKTAYLEHILPPGE</sequence>
<keyword evidence="2" id="KW-1185">Reference proteome</keyword>
<evidence type="ECO:0000313" key="2">
    <source>
        <dbReference type="Proteomes" id="UP001597211"/>
    </source>
</evidence>
<reference evidence="2" key="1">
    <citation type="journal article" date="2019" name="Int. J. Syst. Evol. Microbiol.">
        <title>The Global Catalogue of Microorganisms (GCM) 10K type strain sequencing project: providing services to taxonomists for standard genome sequencing and annotation.</title>
        <authorList>
            <consortium name="The Broad Institute Genomics Platform"/>
            <consortium name="The Broad Institute Genome Sequencing Center for Infectious Disease"/>
            <person name="Wu L."/>
            <person name="Ma J."/>
        </authorList>
    </citation>
    <scope>NUCLEOTIDE SEQUENCE [LARGE SCALE GENOMIC DNA]</scope>
    <source>
        <strain evidence="2">CCUG 48216</strain>
    </source>
</reference>
<accession>A0ABW3SAG6</accession>
<evidence type="ECO:0000313" key="1">
    <source>
        <dbReference type="EMBL" id="MFD1181457.1"/>
    </source>
</evidence>
<organism evidence="1 2">
    <name type="scientific">Paenibacillus timonensis</name>
    <dbReference type="NCBI Taxonomy" id="225915"/>
    <lineage>
        <taxon>Bacteria</taxon>
        <taxon>Bacillati</taxon>
        <taxon>Bacillota</taxon>
        <taxon>Bacilli</taxon>
        <taxon>Bacillales</taxon>
        <taxon>Paenibacillaceae</taxon>
        <taxon>Paenibacillus</taxon>
    </lineage>
</organism>
<proteinExistence type="predicted"/>
<comment type="caution">
    <text evidence="1">The sequence shown here is derived from an EMBL/GenBank/DDBJ whole genome shotgun (WGS) entry which is preliminary data.</text>
</comment>
<protein>
    <submittedName>
        <fullName evidence="1">ATP-binding protein</fullName>
    </submittedName>
</protein>
<dbReference type="EMBL" id="JBHTKZ010000012">
    <property type="protein sequence ID" value="MFD1181457.1"/>
    <property type="molecule type" value="Genomic_DNA"/>
</dbReference>
<dbReference type="GO" id="GO:0005524">
    <property type="term" value="F:ATP binding"/>
    <property type="evidence" value="ECO:0007669"/>
    <property type="project" value="UniProtKB-KW"/>
</dbReference>
<dbReference type="InterPro" id="IPR027417">
    <property type="entry name" value="P-loop_NTPase"/>
</dbReference>
<keyword evidence="1" id="KW-0547">Nucleotide-binding</keyword>
<keyword evidence="1" id="KW-0067">ATP-binding</keyword>
<dbReference type="RefSeq" id="WP_240268496.1">
    <property type="nucleotide sequence ID" value="NZ_JAKSXN010000012.1"/>
</dbReference>
<dbReference type="Proteomes" id="UP001597211">
    <property type="component" value="Unassembled WGS sequence"/>
</dbReference>